<evidence type="ECO:0000313" key="2">
    <source>
        <dbReference type="Proteomes" id="UP000249464"/>
    </source>
</evidence>
<dbReference type="Proteomes" id="UP000249464">
    <property type="component" value="Unassembled WGS sequence"/>
</dbReference>
<dbReference type="EMBL" id="FQNC01000047">
    <property type="protein sequence ID" value="SGY75751.1"/>
    <property type="molecule type" value="Genomic_DNA"/>
</dbReference>
<name>A0A2X0MAN0_9BASI</name>
<dbReference type="AlphaFoldDB" id="A0A2X0MAN0"/>
<sequence>MQPNTHTFYDLNDAERAVLSEADVAQIAVYSKQGITFSGIPEANLVNLPAGHQGKASLARDREPVRQNHFFEAALGIIAKHREHLPPERQQPEQLIVRLASSS</sequence>
<reference evidence="1 2" key="1">
    <citation type="submission" date="2016-11" db="EMBL/GenBank/DDBJ databases">
        <authorList>
            <person name="Jaros S."/>
            <person name="Januszkiewicz K."/>
            <person name="Wedrychowicz H."/>
        </authorList>
    </citation>
    <scope>NUCLEOTIDE SEQUENCE [LARGE SCALE GENOMIC DNA]</scope>
</reference>
<organism evidence="1 2">
    <name type="scientific">Microbotryum silenes-dioicae</name>
    <dbReference type="NCBI Taxonomy" id="796604"/>
    <lineage>
        <taxon>Eukaryota</taxon>
        <taxon>Fungi</taxon>
        <taxon>Dikarya</taxon>
        <taxon>Basidiomycota</taxon>
        <taxon>Pucciniomycotina</taxon>
        <taxon>Microbotryomycetes</taxon>
        <taxon>Microbotryales</taxon>
        <taxon>Microbotryaceae</taxon>
        <taxon>Microbotryum</taxon>
    </lineage>
</organism>
<accession>A0A2X0MAN0</accession>
<protein>
    <submittedName>
        <fullName evidence="1">BQ5605_C005g03445 protein</fullName>
    </submittedName>
</protein>
<proteinExistence type="predicted"/>
<evidence type="ECO:0000313" key="1">
    <source>
        <dbReference type="EMBL" id="SGY75751.1"/>
    </source>
</evidence>
<gene>
    <name evidence="1" type="primary">BQ5605_C005g03445</name>
    <name evidence="1" type="ORF">BQ5605_C005G03445</name>
</gene>
<keyword evidence="2" id="KW-1185">Reference proteome</keyword>